<dbReference type="RefSeq" id="WP_172106427.1">
    <property type="nucleotide sequence ID" value="NZ_CP038017.1"/>
</dbReference>
<evidence type="ECO:0000313" key="2">
    <source>
        <dbReference type="EMBL" id="QIV94229.1"/>
    </source>
</evidence>
<keyword evidence="3" id="KW-1185">Reference proteome</keyword>
<gene>
    <name evidence="2" type="ORF">E3E15_02215</name>
</gene>
<dbReference type="KEGG" id="afri:E3E15_02215"/>
<dbReference type="EMBL" id="CP038017">
    <property type="protein sequence ID" value="QIV94229.1"/>
    <property type="molecule type" value="Genomic_DNA"/>
</dbReference>
<dbReference type="AlphaFoldDB" id="A0A6M3HSW2"/>
<protein>
    <submittedName>
        <fullName evidence="2">PRC-barrel domain containing protein</fullName>
    </submittedName>
</protein>
<reference evidence="2 3" key="1">
    <citation type="submission" date="2019-03" db="EMBL/GenBank/DDBJ databases">
        <title>Complete Genome Sequence of Allofrancisella frigidaquae Strain SYSU 10HL1970 Isolated from Water-Cooling Systems in China.</title>
        <authorList>
            <person name="Ohrman C."/>
            <person name="Uneklint I."/>
            <person name="Sjodin A."/>
        </authorList>
    </citation>
    <scope>NUCLEOTIDE SEQUENCE [LARGE SCALE GENOMIC DNA]</scope>
    <source>
        <strain evidence="2 3">SYSU 10HL1970</strain>
    </source>
</reference>
<evidence type="ECO:0000259" key="1">
    <source>
        <dbReference type="Pfam" id="PF05239"/>
    </source>
</evidence>
<dbReference type="PANTHER" id="PTHR36505:SF1">
    <property type="entry name" value="BLR1072 PROTEIN"/>
    <property type="match status" value="1"/>
</dbReference>
<dbReference type="InterPro" id="IPR027275">
    <property type="entry name" value="PRC-brl_dom"/>
</dbReference>
<accession>A0A6M3HSW2</accession>
<dbReference type="Proteomes" id="UP000503320">
    <property type="component" value="Chromosome"/>
</dbReference>
<evidence type="ECO:0000313" key="3">
    <source>
        <dbReference type="Proteomes" id="UP000503320"/>
    </source>
</evidence>
<dbReference type="Pfam" id="PF05239">
    <property type="entry name" value="PRC"/>
    <property type="match status" value="1"/>
</dbReference>
<dbReference type="PANTHER" id="PTHR36505">
    <property type="entry name" value="BLR1072 PROTEIN"/>
    <property type="match status" value="1"/>
</dbReference>
<dbReference type="SUPFAM" id="SSF50346">
    <property type="entry name" value="PRC-barrel domain"/>
    <property type="match status" value="1"/>
</dbReference>
<name>A0A6M3HSW2_9GAMM</name>
<sequence length="112" mass="12332">MGNLTLSASTLIGDKVVNYDGEDLGDVKEIMLNLETGEVAYIVVSFGGFLGIGDKLFAIPLTAFEIDTANKQFKLDKSKEDLEKAPGFDKNNWPKPDSSYWTGDTLAEFYNL</sequence>
<dbReference type="Gene3D" id="2.30.30.240">
    <property type="entry name" value="PRC-barrel domain"/>
    <property type="match status" value="1"/>
</dbReference>
<feature type="domain" description="PRC-barrel" evidence="1">
    <location>
        <begin position="7"/>
        <end position="82"/>
    </location>
</feature>
<proteinExistence type="predicted"/>
<organism evidence="2 3">
    <name type="scientific">Allofrancisella frigidaquae</name>
    <dbReference type="NCBI Taxonomy" id="1085644"/>
    <lineage>
        <taxon>Bacteria</taxon>
        <taxon>Pseudomonadati</taxon>
        <taxon>Pseudomonadota</taxon>
        <taxon>Gammaproteobacteria</taxon>
        <taxon>Thiotrichales</taxon>
        <taxon>Francisellaceae</taxon>
        <taxon>Allofrancisella</taxon>
    </lineage>
</organism>
<dbReference type="InterPro" id="IPR011033">
    <property type="entry name" value="PRC_barrel-like_sf"/>
</dbReference>